<reference evidence="1 2" key="1">
    <citation type="submission" date="2018-08" db="EMBL/GenBank/DDBJ databases">
        <title>A genome reference for cultivated species of the human gut microbiota.</title>
        <authorList>
            <person name="Zou Y."/>
            <person name="Xue W."/>
            <person name="Luo G."/>
        </authorList>
    </citation>
    <scope>NUCLEOTIDE SEQUENCE [LARGE SCALE GENOMIC DNA]</scope>
    <source>
        <strain evidence="1 2">TF10-34</strain>
    </source>
</reference>
<protein>
    <submittedName>
        <fullName evidence="1">Uncharacterized protein</fullName>
    </submittedName>
</protein>
<comment type="caution">
    <text evidence="1">The sequence shown here is derived from an EMBL/GenBank/DDBJ whole genome shotgun (WGS) entry which is preliminary data.</text>
</comment>
<dbReference type="AlphaFoldDB" id="A0A3E4NC26"/>
<dbReference type="Proteomes" id="UP000261210">
    <property type="component" value="Unassembled WGS sequence"/>
</dbReference>
<evidence type="ECO:0000313" key="2">
    <source>
        <dbReference type="Proteomes" id="UP000261210"/>
    </source>
</evidence>
<sequence>MNDRCAICGARLGENNTTGIGFECQAALDKAKENAFFKNEDYAFRYNYLIEANAVHELFVSLFADTKFRSEFNRSFYESMKNASHVSRKQLNIMRSKIECKDCDTFYKMNTSIYQARKQFINSTCKSITVTREEIEVARRQLKYKSATREQVKD</sequence>
<organism evidence="1 2">
    <name type="scientific">Bacteroides xylanisolvens</name>
    <dbReference type="NCBI Taxonomy" id="371601"/>
    <lineage>
        <taxon>Bacteria</taxon>
        <taxon>Pseudomonadati</taxon>
        <taxon>Bacteroidota</taxon>
        <taxon>Bacteroidia</taxon>
        <taxon>Bacteroidales</taxon>
        <taxon>Bacteroidaceae</taxon>
        <taxon>Bacteroides</taxon>
    </lineage>
</organism>
<name>A0A3E4NC26_9BACE</name>
<accession>A0A3E4NC26</accession>
<dbReference type="RefSeq" id="WP_117684223.1">
    <property type="nucleotide sequence ID" value="NZ_JADNHC010000013.1"/>
</dbReference>
<dbReference type="EMBL" id="QSQU01000021">
    <property type="protein sequence ID" value="RGK60607.1"/>
    <property type="molecule type" value="Genomic_DNA"/>
</dbReference>
<gene>
    <name evidence="1" type="ORF">DXD03_14900</name>
</gene>
<evidence type="ECO:0000313" key="1">
    <source>
        <dbReference type="EMBL" id="RGK60607.1"/>
    </source>
</evidence>
<proteinExistence type="predicted"/>